<evidence type="ECO:0000256" key="1">
    <source>
        <dbReference type="ARBA" id="ARBA00008061"/>
    </source>
</evidence>
<dbReference type="PANTHER" id="PTHR10357">
    <property type="entry name" value="ALPHA-AMYLASE FAMILY MEMBER"/>
    <property type="match status" value="1"/>
</dbReference>
<keyword evidence="3" id="KW-0326">Glycosidase</keyword>
<accession>A0AAE3J6X6</accession>
<keyword evidence="6" id="KW-1185">Reference proteome</keyword>
<evidence type="ECO:0000259" key="4">
    <source>
        <dbReference type="SMART" id="SM00642"/>
    </source>
</evidence>
<dbReference type="RefSeq" id="WP_227615480.1">
    <property type="nucleotide sequence ID" value="NZ_JAJEPR010000018.1"/>
</dbReference>
<evidence type="ECO:0000313" key="5">
    <source>
        <dbReference type="EMBL" id="MCC2190379.1"/>
    </source>
</evidence>
<dbReference type="CDD" id="cd11333">
    <property type="entry name" value="AmyAc_SI_OligoGlu_DGase"/>
    <property type="match status" value="1"/>
</dbReference>
<dbReference type="Gene3D" id="2.60.40.1180">
    <property type="entry name" value="Golgi alpha-mannosidase II"/>
    <property type="match status" value="1"/>
</dbReference>
<dbReference type="PANTHER" id="PTHR10357:SF179">
    <property type="entry name" value="NEUTRAL AND BASIC AMINO ACID TRANSPORT PROTEIN RBAT"/>
    <property type="match status" value="1"/>
</dbReference>
<reference evidence="5 6" key="1">
    <citation type="submission" date="2021-10" db="EMBL/GenBank/DDBJ databases">
        <title>Anaerobic single-cell dispensing facilitates the cultivation of human gut bacteria.</title>
        <authorList>
            <person name="Afrizal A."/>
        </authorList>
    </citation>
    <scope>NUCLEOTIDE SEQUENCE [LARGE SCALE GENOMIC DNA]</scope>
    <source>
        <strain evidence="5 6">CLA-AA-H277</strain>
    </source>
</reference>
<name>A0AAE3J6X6_9FIRM</name>
<dbReference type="Gene3D" id="3.20.20.80">
    <property type="entry name" value="Glycosidases"/>
    <property type="match status" value="1"/>
</dbReference>
<comment type="caution">
    <text evidence="5">The sequence shown here is derived from an EMBL/GenBank/DDBJ whole genome shotgun (WGS) entry which is preliminary data.</text>
</comment>
<organism evidence="5 6">
    <name type="scientific">Fusicatenibacter faecihominis</name>
    <dbReference type="NCBI Taxonomy" id="2881276"/>
    <lineage>
        <taxon>Bacteria</taxon>
        <taxon>Bacillati</taxon>
        <taxon>Bacillota</taxon>
        <taxon>Clostridia</taxon>
        <taxon>Lachnospirales</taxon>
        <taxon>Lachnospiraceae</taxon>
        <taxon>Fusicatenibacter</taxon>
    </lineage>
</organism>
<dbReference type="Proteomes" id="UP001197875">
    <property type="component" value="Unassembled WGS sequence"/>
</dbReference>
<evidence type="ECO:0000256" key="2">
    <source>
        <dbReference type="ARBA" id="ARBA00022801"/>
    </source>
</evidence>
<dbReference type="FunFam" id="3.20.20.80:FF:000064">
    <property type="entry name" value="Oligo-1,6-glucosidase"/>
    <property type="match status" value="1"/>
</dbReference>
<dbReference type="InterPro" id="IPR017853">
    <property type="entry name" value="GH"/>
</dbReference>
<dbReference type="GO" id="GO:0009313">
    <property type="term" value="P:oligosaccharide catabolic process"/>
    <property type="evidence" value="ECO:0007669"/>
    <property type="project" value="TreeGrafter"/>
</dbReference>
<comment type="similarity">
    <text evidence="1">Belongs to the glycosyl hydrolase 13 family.</text>
</comment>
<dbReference type="SMART" id="SM00642">
    <property type="entry name" value="Aamy"/>
    <property type="match status" value="1"/>
</dbReference>
<dbReference type="GO" id="GO:0004556">
    <property type="term" value="F:alpha-amylase activity"/>
    <property type="evidence" value="ECO:0007669"/>
    <property type="project" value="TreeGrafter"/>
</dbReference>
<proteinExistence type="inferred from homology"/>
<dbReference type="AlphaFoldDB" id="A0AAE3J6X6"/>
<dbReference type="EMBL" id="JAJEPR010000018">
    <property type="protein sequence ID" value="MCC2190379.1"/>
    <property type="molecule type" value="Genomic_DNA"/>
</dbReference>
<gene>
    <name evidence="5" type="ORF">LKD71_11270</name>
</gene>
<dbReference type="Pfam" id="PF00128">
    <property type="entry name" value="Alpha-amylase"/>
    <property type="match status" value="1"/>
</dbReference>
<dbReference type="InterPro" id="IPR013780">
    <property type="entry name" value="Glyco_hydro_b"/>
</dbReference>
<keyword evidence="2" id="KW-0378">Hydrolase</keyword>
<sequence length="551" mass="64219">MNRKWWQEAVVYQIYPKSFQDSNGDGIGDLRGIMKRMDYLKELGVNTIWLCPINASPMKDGGYDISDYMKIDPSFGTNEDFKELIECAKKAGIRVLMDLVVNHCSDQHEWFKQAVADPNSKYADYFIIEETDGEVPNNLRCYNGYSAWERIGDSNRFYFHCFSKEQPDLNWECEELRREIIDMMLYWQKMGVAGFRVDAIGNLKKSPKVFEHQPLPTDGTDGMAAIDPYVLLQDGIEDFLGELKREVFDKYDMMTVAEVSVPEDKVEQYTGENGLFSMVFDFTYTDLDVHRINGLEWKRPWTYAELKNRIMTSQEILQKHSWGSPYLENHDQCRSGNKYIPAEDLGYESKTALGALYFFLRGTPFIYQGQELGMENYPFADITEIRDPFAIKRYEQELEQGRDVEADMDYFRQRGRDNSRIPMQWDASVYAGFSEVEPWINVHPDHDQINVEAELEQEPSVLKFYKEMIRLRTKSEYSEILTFGDFRAVETAEDTFFCYDRVLRDRTLRVMVNLCSQPLELPEKLQGGKAILNNLETYSGTSLQPYQAVIL</sequence>
<evidence type="ECO:0000313" key="6">
    <source>
        <dbReference type="Proteomes" id="UP001197875"/>
    </source>
</evidence>
<dbReference type="SUPFAM" id="SSF51445">
    <property type="entry name" value="(Trans)glycosidases"/>
    <property type="match status" value="1"/>
</dbReference>
<dbReference type="SUPFAM" id="SSF51011">
    <property type="entry name" value="Glycosyl hydrolase domain"/>
    <property type="match status" value="1"/>
</dbReference>
<dbReference type="InterPro" id="IPR006047">
    <property type="entry name" value="GH13_cat_dom"/>
</dbReference>
<dbReference type="InterPro" id="IPR045857">
    <property type="entry name" value="O16G_dom_2"/>
</dbReference>
<dbReference type="Gene3D" id="3.90.400.10">
    <property type="entry name" value="Oligo-1,6-glucosidase, Domain 2"/>
    <property type="match status" value="1"/>
</dbReference>
<feature type="domain" description="Glycosyl hydrolase family 13 catalytic" evidence="4">
    <location>
        <begin position="13"/>
        <end position="420"/>
    </location>
</feature>
<protein>
    <submittedName>
        <fullName evidence="5">Alpha-glucosidase</fullName>
    </submittedName>
</protein>
<evidence type="ECO:0000256" key="3">
    <source>
        <dbReference type="ARBA" id="ARBA00023295"/>
    </source>
</evidence>